<evidence type="ECO:0000313" key="3">
    <source>
        <dbReference type="Proteomes" id="UP000008177"/>
    </source>
</evidence>
<dbReference type="Proteomes" id="UP000008177">
    <property type="component" value="Unplaced contigs"/>
</dbReference>
<feature type="region of interest" description="Disordered" evidence="1">
    <location>
        <begin position="1"/>
        <end position="30"/>
    </location>
</feature>
<protein>
    <submittedName>
        <fullName evidence="2">Uncharacterized protein</fullName>
    </submittedName>
</protein>
<organism evidence="2 3">
    <name type="scientific">Botryotinia fuckeliana (strain T4)</name>
    <name type="common">Noble rot fungus</name>
    <name type="synonym">Botrytis cinerea</name>
    <dbReference type="NCBI Taxonomy" id="999810"/>
    <lineage>
        <taxon>Eukaryota</taxon>
        <taxon>Fungi</taxon>
        <taxon>Dikarya</taxon>
        <taxon>Ascomycota</taxon>
        <taxon>Pezizomycotina</taxon>
        <taxon>Leotiomycetes</taxon>
        <taxon>Helotiales</taxon>
        <taxon>Sclerotiniaceae</taxon>
        <taxon>Botrytis</taxon>
    </lineage>
</organism>
<dbReference type="AlphaFoldDB" id="G2XTU5"/>
<sequence length="69" mass="7629">MASSSNSAPADDQTGPPSIGIKRVETAQDSKAQRLLRVDQIYSRYVLRSPLNRRPLPMQPQKGPPDALR</sequence>
<accession>G2XTU5</accession>
<gene>
    <name evidence="2" type="ORF">BofuT4_uP061250.1</name>
</gene>
<dbReference type="EMBL" id="FQ790267">
    <property type="protein sequence ID" value="CCD43915.1"/>
    <property type="molecule type" value="Genomic_DNA"/>
</dbReference>
<dbReference type="InParanoid" id="G2XTU5"/>
<evidence type="ECO:0000313" key="2">
    <source>
        <dbReference type="EMBL" id="CCD43915.1"/>
    </source>
</evidence>
<proteinExistence type="predicted"/>
<reference evidence="3" key="1">
    <citation type="journal article" date="2011" name="PLoS Genet.">
        <title>Genomic analysis of the necrotrophic fungal pathogens Sclerotinia sclerotiorum and Botrytis cinerea.</title>
        <authorList>
            <person name="Amselem J."/>
            <person name="Cuomo C.A."/>
            <person name="van Kan J.A."/>
            <person name="Viaud M."/>
            <person name="Benito E.P."/>
            <person name="Couloux A."/>
            <person name="Coutinho P.M."/>
            <person name="de Vries R.P."/>
            <person name="Dyer P.S."/>
            <person name="Fillinger S."/>
            <person name="Fournier E."/>
            <person name="Gout L."/>
            <person name="Hahn M."/>
            <person name="Kohn L."/>
            <person name="Lapalu N."/>
            <person name="Plummer K.M."/>
            <person name="Pradier J.M."/>
            <person name="Quevillon E."/>
            <person name="Sharon A."/>
            <person name="Simon A."/>
            <person name="ten Have A."/>
            <person name="Tudzynski B."/>
            <person name="Tudzynski P."/>
            <person name="Wincker P."/>
            <person name="Andrew M."/>
            <person name="Anthouard V."/>
            <person name="Beever R.E."/>
            <person name="Beffa R."/>
            <person name="Benoit I."/>
            <person name="Bouzid O."/>
            <person name="Brault B."/>
            <person name="Chen Z."/>
            <person name="Choquer M."/>
            <person name="Collemare J."/>
            <person name="Cotton P."/>
            <person name="Danchin E.G."/>
            <person name="Da Silva C."/>
            <person name="Gautier A."/>
            <person name="Giraud C."/>
            <person name="Giraud T."/>
            <person name="Gonzalez C."/>
            <person name="Grossetete S."/>
            <person name="Guldener U."/>
            <person name="Henrissat B."/>
            <person name="Howlett B.J."/>
            <person name="Kodira C."/>
            <person name="Kretschmer M."/>
            <person name="Lappartient A."/>
            <person name="Leroch M."/>
            <person name="Levis C."/>
            <person name="Mauceli E."/>
            <person name="Neuveglise C."/>
            <person name="Oeser B."/>
            <person name="Pearson M."/>
            <person name="Poulain J."/>
            <person name="Poussereau N."/>
            <person name="Quesneville H."/>
            <person name="Rascle C."/>
            <person name="Schumacher J."/>
            <person name="Segurens B."/>
            <person name="Sexton A."/>
            <person name="Silva E."/>
            <person name="Sirven C."/>
            <person name="Soanes D.M."/>
            <person name="Talbot N.J."/>
            <person name="Templeton M."/>
            <person name="Yandava C."/>
            <person name="Yarden O."/>
            <person name="Zeng Q."/>
            <person name="Rollins J.A."/>
            <person name="Lebrun M.H."/>
            <person name="Dickman M."/>
        </authorList>
    </citation>
    <scope>NUCLEOTIDE SEQUENCE [LARGE SCALE GENOMIC DNA]</scope>
    <source>
        <strain evidence="3">T4</strain>
    </source>
</reference>
<feature type="region of interest" description="Disordered" evidence="1">
    <location>
        <begin position="48"/>
        <end position="69"/>
    </location>
</feature>
<name>G2XTU5_BOTF4</name>
<dbReference type="HOGENOM" id="CLU_2775626_0_0_1"/>
<evidence type="ECO:0000256" key="1">
    <source>
        <dbReference type="SAM" id="MobiDB-lite"/>
    </source>
</evidence>